<keyword evidence="5" id="KW-0547">Nucleotide-binding</keyword>
<dbReference type="FunFam" id="1.10.510.10:FF:000205">
    <property type="entry name" value="Cyclin-dependent kinase 6"/>
    <property type="match status" value="1"/>
</dbReference>
<dbReference type="GO" id="GO:0010389">
    <property type="term" value="P:regulation of G2/M transition of mitotic cell cycle"/>
    <property type="evidence" value="ECO:0007669"/>
    <property type="project" value="TreeGrafter"/>
</dbReference>
<dbReference type="EMBL" id="SCEB01214926">
    <property type="protein sequence ID" value="RXM32269.1"/>
    <property type="molecule type" value="Genomic_DNA"/>
</dbReference>
<dbReference type="Pfam" id="PF13499">
    <property type="entry name" value="EF-hand_7"/>
    <property type="match status" value="1"/>
</dbReference>
<keyword evidence="13" id="KW-1185">Reference proteome</keyword>
<dbReference type="AlphaFoldDB" id="A0A444UAT5"/>
<dbReference type="GO" id="GO:0030332">
    <property type="term" value="F:cyclin binding"/>
    <property type="evidence" value="ECO:0007669"/>
    <property type="project" value="TreeGrafter"/>
</dbReference>
<gene>
    <name evidence="12" type="ORF">EOD39_1513</name>
</gene>
<comment type="caution">
    <text evidence="12">The sequence shown here is derived from an EMBL/GenBank/DDBJ whole genome shotgun (WGS) entry which is preliminary data.</text>
</comment>
<dbReference type="Gene3D" id="1.10.510.10">
    <property type="entry name" value="Transferase(Phosphotransferase) domain 1"/>
    <property type="match status" value="1"/>
</dbReference>
<dbReference type="PANTHER" id="PTHR24056">
    <property type="entry name" value="CELL DIVISION PROTEIN KINASE"/>
    <property type="match status" value="1"/>
</dbReference>
<dbReference type="GO" id="GO:0010468">
    <property type="term" value="P:regulation of gene expression"/>
    <property type="evidence" value="ECO:0007669"/>
    <property type="project" value="TreeGrafter"/>
</dbReference>
<evidence type="ECO:0000256" key="7">
    <source>
        <dbReference type="ARBA" id="ARBA00022837"/>
    </source>
</evidence>
<dbReference type="PRINTS" id="PR00450">
    <property type="entry name" value="RECOVERIN"/>
</dbReference>
<evidence type="ECO:0000256" key="3">
    <source>
        <dbReference type="ARBA" id="ARBA00022679"/>
    </source>
</evidence>
<dbReference type="PROSITE" id="PS00108">
    <property type="entry name" value="PROTEIN_KINASE_ST"/>
    <property type="match status" value="1"/>
</dbReference>
<protein>
    <submittedName>
        <fullName evidence="12">Cyclin-dependent kinase 6</fullName>
    </submittedName>
</protein>
<evidence type="ECO:0000313" key="12">
    <source>
        <dbReference type="EMBL" id="RXM32269.1"/>
    </source>
</evidence>
<name>A0A444UAT5_ACIRT</name>
<feature type="domain" description="EF-hand" evidence="11">
    <location>
        <begin position="391"/>
        <end position="426"/>
    </location>
</feature>
<keyword evidence="2" id="KW-0723">Serine/threonine-protein kinase</keyword>
<evidence type="ECO:0000313" key="13">
    <source>
        <dbReference type="Proteomes" id="UP000289886"/>
    </source>
</evidence>
<keyword evidence="3" id="KW-0808">Transferase</keyword>
<dbReference type="Pfam" id="PF00069">
    <property type="entry name" value="Pkinase"/>
    <property type="match status" value="1"/>
</dbReference>
<proteinExistence type="inferred from homology"/>
<evidence type="ECO:0000256" key="9">
    <source>
        <dbReference type="SAM" id="Coils"/>
    </source>
</evidence>
<sequence>MGWHETFSRGDPAVAVVFEKTKCSRLFDVCTVSRTDRETKLTLVFEHVDQDLTTYLEKAPQPGVPPETIKDMMFQLLQGLDFLHSHRVVHRDLKPQNILVTGSGQIKLADFGLARIYSFQMALTSVVVTLWYRAPEVLLQSSYATPVDLWSVGCIFAEMFRRRPLFRGNSDVDQLGKIFDVIGVPGEGDWPDDVALPRSAFSQRPSQPIGDFVPDIEELGKDLLLAYVNPIAVARSRGPAASSGPSIQDYLNRPRPTWEEVKEQLEKKKKGSRALAEFEEKMNDKWRKELKKNRDELLGGNEGSSKTKEVVNNSEVLCLIKLFNVLMGEQSEHRVGNGLDRGKFRSILHNTFGMTDDMIMDRVFRAFDKDNDSNVSVKEWIEGLSVFLRGTLDEKIKYCFEVYDLNGDGYISREEMFHMLKNSLIKQPTEEDPDEGIKDLVEITLKKMDHDHDSRLSYADFEKAVKEENLLLEAFGACLPDAKSILAFERQAFQDTTEN</sequence>
<dbReference type="CDD" id="cd00051">
    <property type="entry name" value="EFh"/>
    <property type="match status" value="2"/>
</dbReference>
<reference evidence="12 13" key="1">
    <citation type="submission" date="2019-01" db="EMBL/GenBank/DDBJ databases">
        <title>Draft Genome and Complete Hox-Cluster Characterization of the Sterlet Sturgeon (Acipenser ruthenus).</title>
        <authorList>
            <person name="Wei Q."/>
        </authorList>
    </citation>
    <scope>NUCLEOTIDE SEQUENCE [LARGE SCALE GENOMIC DNA]</scope>
    <source>
        <strain evidence="12">WHYD16114868_AA</strain>
        <tissue evidence="12">Blood</tissue>
    </source>
</reference>
<keyword evidence="6 12" id="KW-0418">Kinase</keyword>
<dbReference type="Proteomes" id="UP000289886">
    <property type="component" value="Unassembled WGS sequence"/>
</dbReference>
<accession>A0A444UAT5</accession>
<dbReference type="InterPro" id="IPR000719">
    <property type="entry name" value="Prot_kinase_dom"/>
</dbReference>
<dbReference type="GO" id="GO:0005737">
    <property type="term" value="C:cytoplasm"/>
    <property type="evidence" value="ECO:0007669"/>
    <property type="project" value="TreeGrafter"/>
</dbReference>
<evidence type="ECO:0000259" key="10">
    <source>
        <dbReference type="PROSITE" id="PS50011"/>
    </source>
</evidence>
<keyword evidence="9" id="KW-0175">Coiled coil</keyword>
<dbReference type="GO" id="GO:0005634">
    <property type="term" value="C:nucleus"/>
    <property type="evidence" value="ECO:0007669"/>
    <property type="project" value="TreeGrafter"/>
</dbReference>
<evidence type="ECO:0000256" key="8">
    <source>
        <dbReference type="ARBA" id="ARBA00022840"/>
    </source>
</evidence>
<dbReference type="GO" id="GO:0000082">
    <property type="term" value="P:G1/S transition of mitotic cell cycle"/>
    <property type="evidence" value="ECO:0007669"/>
    <property type="project" value="TreeGrafter"/>
</dbReference>
<evidence type="ECO:0000256" key="5">
    <source>
        <dbReference type="ARBA" id="ARBA00022741"/>
    </source>
</evidence>
<comment type="similarity">
    <text evidence="1">Belongs to the protein kinase superfamily. CMGC Ser/Thr protein kinase family. CDC2/CDKX subfamily.</text>
</comment>
<evidence type="ECO:0000256" key="1">
    <source>
        <dbReference type="ARBA" id="ARBA00006485"/>
    </source>
</evidence>
<dbReference type="GO" id="GO:0004693">
    <property type="term" value="F:cyclin-dependent protein serine/threonine kinase activity"/>
    <property type="evidence" value="ECO:0007669"/>
    <property type="project" value="TreeGrafter"/>
</dbReference>
<dbReference type="GO" id="GO:0000307">
    <property type="term" value="C:cyclin-dependent protein kinase holoenzyme complex"/>
    <property type="evidence" value="ECO:0007669"/>
    <property type="project" value="TreeGrafter"/>
</dbReference>
<dbReference type="GO" id="GO:0005524">
    <property type="term" value="F:ATP binding"/>
    <property type="evidence" value="ECO:0007669"/>
    <property type="project" value="UniProtKB-KW"/>
</dbReference>
<dbReference type="InterPro" id="IPR018247">
    <property type="entry name" value="EF_Hand_1_Ca_BS"/>
</dbReference>
<dbReference type="SUPFAM" id="SSF47473">
    <property type="entry name" value="EF-hand"/>
    <property type="match status" value="1"/>
</dbReference>
<dbReference type="SUPFAM" id="SSF56112">
    <property type="entry name" value="Protein kinase-like (PK-like)"/>
    <property type="match status" value="1"/>
</dbReference>
<dbReference type="GO" id="GO:0005509">
    <property type="term" value="F:calcium ion binding"/>
    <property type="evidence" value="ECO:0007669"/>
    <property type="project" value="InterPro"/>
</dbReference>
<dbReference type="InterPro" id="IPR050108">
    <property type="entry name" value="CDK"/>
</dbReference>
<dbReference type="InterPro" id="IPR011992">
    <property type="entry name" value="EF-hand-dom_pair"/>
</dbReference>
<feature type="domain" description="Protein kinase" evidence="10">
    <location>
        <begin position="1"/>
        <end position="251"/>
    </location>
</feature>
<feature type="coiled-coil region" evidence="9">
    <location>
        <begin position="261"/>
        <end position="296"/>
    </location>
</feature>
<dbReference type="GO" id="GO:0007165">
    <property type="term" value="P:signal transduction"/>
    <property type="evidence" value="ECO:0007669"/>
    <property type="project" value="TreeGrafter"/>
</dbReference>
<keyword evidence="4" id="KW-0479">Metal-binding</keyword>
<organism evidence="12 13">
    <name type="scientific">Acipenser ruthenus</name>
    <name type="common">Sterlet sturgeon</name>
    <dbReference type="NCBI Taxonomy" id="7906"/>
    <lineage>
        <taxon>Eukaryota</taxon>
        <taxon>Metazoa</taxon>
        <taxon>Chordata</taxon>
        <taxon>Craniata</taxon>
        <taxon>Vertebrata</taxon>
        <taxon>Euteleostomi</taxon>
        <taxon>Actinopterygii</taxon>
        <taxon>Chondrostei</taxon>
        <taxon>Acipenseriformes</taxon>
        <taxon>Acipenseridae</taxon>
        <taxon>Acipenser</taxon>
    </lineage>
</organism>
<dbReference type="SMART" id="SM00220">
    <property type="entry name" value="S_TKc"/>
    <property type="match status" value="1"/>
</dbReference>
<dbReference type="InterPro" id="IPR011009">
    <property type="entry name" value="Kinase-like_dom_sf"/>
</dbReference>
<dbReference type="InterPro" id="IPR002048">
    <property type="entry name" value="EF_hand_dom"/>
</dbReference>
<keyword evidence="7" id="KW-0106">Calcium</keyword>
<dbReference type="InterPro" id="IPR008271">
    <property type="entry name" value="Ser/Thr_kinase_AS"/>
</dbReference>
<dbReference type="PROSITE" id="PS00018">
    <property type="entry name" value="EF_HAND_1"/>
    <property type="match status" value="1"/>
</dbReference>
<feature type="domain" description="EF-hand" evidence="11">
    <location>
        <begin position="355"/>
        <end position="390"/>
    </location>
</feature>
<dbReference type="Gene3D" id="1.10.238.10">
    <property type="entry name" value="EF-hand"/>
    <property type="match status" value="1"/>
</dbReference>
<evidence type="ECO:0000259" key="11">
    <source>
        <dbReference type="PROSITE" id="PS50222"/>
    </source>
</evidence>
<dbReference type="PROSITE" id="PS50222">
    <property type="entry name" value="EF_HAND_2"/>
    <property type="match status" value="2"/>
</dbReference>
<dbReference type="PANTHER" id="PTHR24056:SF130">
    <property type="entry name" value="CYCLIN-DEPENDENT KINASE 6"/>
    <property type="match status" value="1"/>
</dbReference>
<evidence type="ECO:0000256" key="2">
    <source>
        <dbReference type="ARBA" id="ARBA00022527"/>
    </source>
</evidence>
<evidence type="ECO:0000256" key="6">
    <source>
        <dbReference type="ARBA" id="ARBA00022777"/>
    </source>
</evidence>
<keyword evidence="8" id="KW-0067">ATP-binding</keyword>
<dbReference type="SMART" id="SM00054">
    <property type="entry name" value="EFh"/>
    <property type="match status" value="3"/>
</dbReference>
<dbReference type="PROSITE" id="PS50011">
    <property type="entry name" value="PROTEIN_KINASE_DOM"/>
    <property type="match status" value="1"/>
</dbReference>
<evidence type="ECO:0000256" key="4">
    <source>
        <dbReference type="ARBA" id="ARBA00022723"/>
    </source>
</evidence>